<dbReference type="RefSeq" id="WP_203924126.1">
    <property type="nucleotide sequence ID" value="NZ_BONZ01000103.1"/>
</dbReference>
<name>A0A8J3R638_9ACTN</name>
<protein>
    <submittedName>
        <fullName evidence="1">McrBC 5-methylcytosine restriction system component</fullName>
    </submittedName>
</protein>
<dbReference type="InterPro" id="IPR019292">
    <property type="entry name" value="McrC"/>
</dbReference>
<dbReference type="PANTHER" id="PTHR38733">
    <property type="entry name" value="PROTEIN MCRC"/>
    <property type="match status" value="1"/>
</dbReference>
<keyword evidence="2" id="KW-1185">Reference proteome</keyword>
<dbReference type="EMBL" id="BONZ01000103">
    <property type="protein sequence ID" value="GIH20706.1"/>
    <property type="molecule type" value="Genomic_DNA"/>
</dbReference>
<proteinExistence type="predicted"/>
<comment type="caution">
    <text evidence="1">The sequence shown here is derived from an EMBL/GenBank/DDBJ whole genome shotgun (WGS) entry which is preliminary data.</text>
</comment>
<dbReference type="PANTHER" id="PTHR38733:SF1">
    <property type="entry name" value="TYPE IV METHYL-DIRECTED RESTRICTION ENZYME ECOKMCRBC"/>
    <property type="match status" value="1"/>
</dbReference>
<organism evidence="1 2">
    <name type="scientific">Rugosimonospora africana</name>
    <dbReference type="NCBI Taxonomy" id="556532"/>
    <lineage>
        <taxon>Bacteria</taxon>
        <taxon>Bacillati</taxon>
        <taxon>Actinomycetota</taxon>
        <taxon>Actinomycetes</taxon>
        <taxon>Micromonosporales</taxon>
        <taxon>Micromonosporaceae</taxon>
        <taxon>Rugosimonospora</taxon>
    </lineage>
</organism>
<accession>A0A8J3R638</accession>
<dbReference type="Pfam" id="PF10117">
    <property type="entry name" value="McrBC"/>
    <property type="match status" value="1"/>
</dbReference>
<dbReference type="Proteomes" id="UP000642748">
    <property type="component" value="Unassembled WGS sequence"/>
</dbReference>
<gene>
    <name evidence="1" type="ORF">Raf01_88780</name>
</gene>
<reference evidence="1" key="1">
    <citation type="submission" date="2021-01" db="EMBL/GenBank/DDBJ databases">
        <title>Whole genome shotgun sequence of Rugosimonospora africana NBRC 104875.</title>
        <authorList>
            <person name="Komaki H."/>
            <person name="Tamura T."/>
        </authorList>
    </citation>
    <scope>NUCLEOTIDE SEQUENCE</scope>
    <source>
        <strain evidence="1">NBRC 104875</strain>
    </source>
</reference>
<sequence length="375" mass="41529">MIQLTEYQPTTVDLTRDEATELTALTKGGTTGRGQPRVIERLSVNGDAWDVTPGPYAGRFRLRSGRTIDIASRFAFPDLARLLGLGRKATLLREPATAATGGTGLMDLIALAFIREAERVIGQGLEKGYRQQTFARPPYAGIPVATAHLDIHAARPDRLVTTARRLTTDIPVNRLVAAAHRKLTKLPYQDKDLSMRLQALWPSLRQITPAASPPAPIPQVPTRYRNIHDLALLILDARTSLPTGAGIAGVAVLFNMTRIWETYVENWLGARIDADDLLHAQHRIPLTDNDPSWEGRADFVVESQGRPSAVYDAKYRRWRRRPETRELYQLLAYTQRLGATYAALLHPATSADKATFSIGGTTIETIAIDITRDSR</sequence>
<dbReference type="AlphaFoldDB" id="A0A8J3R638"/>
<evidence type="ECO:0000313" key="2">
    <source>
        <dbReference type="Proteomes" id="UP000642748"/>
    </source>
</evidence>
<evidence type="ECO:0000313" key="1">
    <source>
        <dbReference type="EMBL" id="GIH20706.1"/>
    </source>
</evidence>